<accession>A0ABT9Z9U6</accession>
<gene>
    <name evidence="1" type="ORF">J2S02_005098</name>
</gene>
<dbReference type="RefSeq" id="WP_174879063.1">
    <property type="nucleotide sequence ID" value="NZ_CADEPK010000001.1"/>
</dbReference>
<dbReference type="Pfam" id="PF07949">
    <property type="entry name" value="YbbR"/>
    <property type="match status" value="4"/>
</dbReference>
<dbReference type="PANTHER" id="PTHR37804:SF1">
    <property type="entry name" value="CDAA REGULATORY PROTEIN CDAR"/>
    <property type="match status" value="1"/>
</dbReference>
<sequence>MDKLFDNRWVMRIIALFLALMLYASVNIESNSEDKQGASNAGASTTVFSDETTVTDVPVIPYFDQENLVVTGIPESVEVNLQGATASITKARQLRDFEVYADLSNLSIGTHQVRLQYKDIADDLKVSIKPSVITVTIEEKVTKDFEVGVDLLNENQLEEGYLSDKPIVSPKSIQITASEDIIEEISSVKAKVDLQGGNETINRESTITVYDREGEVIPVEVEPSVVDVTVPIKSPSRDLPFKIIREGELKEGLSISSIESETKEITVFGPEDVINKLEFIDGITVDLSKITKDTVLEVDVPLPEGVTKVTPEKVKLEINVDEQEEKVFSDQPINAVSLTDGKTVEFLEPETGEMDVTILGAPNVIKDIKESDVELYVDLTDLSDGEHEVEVKVNGPQNITWSLQKKKVKVKISSASQGVE</sequence>
<proteinExistence type="predicted"/>
<protein>
    <submittedName>
        <fullName evidence="1">YbbR domain-containing protein</fullName>
    </submittedName>
</protein>
<keyword evidence="2" id="KW-1185">Reference proteome</keyword>
<comment type="caution">
    <text evidence="1">The sequence shown here is derived from an EMBL/GenBank/DDBJ whole genome shotgun (WGS) entry which is preliminary data.</text>
</comment>
<dbReference type="EMBL" id="JAUSTZ010000032">
    <property type="protein sequence ID" value="MDQ0228709.1"/>
    <property type="molecule type" value="Genomic_DNA"/>
</dbReference>
<reference evidence="1 2" key="1">
    <citation type="submission" date="2023-07" db="EMBL/GenBank/DDBJ databases">
        <title>Genomic Encyclopedia of Type Strains, Phase IV (KMG-IV): sequencing the most valuable type-strain genomes for metagenomic binning, comparative biology and taxonomic classification.</title>
        <authorList>
            <person name="Goeker M."/>
        </authorList>
    </citation>
    <scope>NUCLEOTIDE SEQUENCE [LARGE SCALE GENOMIC DNA]</scope>
    <source>
        <strain evidence="1 2">DSM 17723</strain>
    </source>
</reference>
<dbReference type="InterPro" id="IPR053154">
    <property type="entry name" value="c-di-AMP_regulator"/>
</dbReference>
<organism evidence="1 2">
    <name type="scientific">Metabacillus niabensis</name>
    <dbReference type="NCBI Taxonomy" id="324854"/>
    <lineage>
        <taxon>Bacteria</taxon>
        <taxon>Bacillati</taxon>
        <taxon>Bacillota</taxon>
        <taxon>Bacilli</taxon>
        <taxon>Bacillales</taxon>
        <taxon>Bacillaceae</taxon>
        <taxon>Metabacillus</taxon>
    </lineage>
</organism>
<name>A0ABT9Z9U6_9BACI</name>
<evidence type="ECO:0000313" key="2">
    <source>
        <dbReference type="Proteomes" id="UP001232245"/>
    </source>
</evidence>
<dbReference type="InterPro" id="IPR012505">
    <property type="entry name" value="YbbR"/>
</dbReference>
<dbReference type="PANTHER" id="PTHR37804">
    <property type="entry name" value="CDAA REGULATORY PROTEIN CDAR"/>
    <property type="match status" value="1"/>
</dbReference>
<dbReference type="Proteomes" id="UP001232245">
    <property type="component" value="Unassembled WGS sequence"/>
</dbReference>
<evidence type="ECO:0000313" key="1">
    <source>
        <dbReference type="EMBL" id="MDQ0228709.1"/>
    </source>
</evidence>
<dbReference type="Gene3D" id="2.170.120.40">
    <property type="entry name" value="YbbR-like domain"/>
    <property type="match status" value="2"/>
</dbReference>
<dbReference type="Gene3D" id="2.170.120.30">
    <property type="match status" value="2"/>
</dbReference>